<evidence type="ECO:0000313" key="15">
    <source>
        <dbReference type="Proteomes" id="UP000265540"/>
    </source>
</evidence>
<dbReference type="CDD" id="cd07340">
    <property type="entry name" value="M48B_Htpx_like"/>
    <property type="match status" value="1"/>
</dbReference>
<feature type="binding site" evidence="12">
    <location>
        <position position="225"/>
    </location>
    <ligand>
        <name>Zn(2+)</name>
        <dbReference type="ChEBI" id="CHEBI:29105"/>
        <note>catalytic</note>
    </ligand>
</feature>
<comment type="subcellular location">
    <subcellularLocation>
        <location evidence="1 12">Cell membrane</location>
        <topology evidence="1 12">Multi-pass membrane protein</topology>
    </subcellularLocation>
</comment>
<comment type="similarity">
    <text evidence="2 12">Belongs to the peptidase M48B family.</text>
</comment>
<evidence type="ECO:0000256" key="3">
    <source>
        <dbReference type="ARBA" id="ARBA00022475"/>
    </source>
</evidence>
<dbReference type="PANTHER" id="PTHR43221:SF1">
    <property type="entry name" value="PROTEASE HTPX"/>
    <property type="match status" value="1"/>
</dbReference>
<comment type="caution">
    <text evidence="14">The sequence shown here is derived from an EMBL/GenBank/DDBJ whole genome shotgun (WGS) entry which is preliminary data.</text>
</comment>
<evidence type="ECO:0000256" key="1">
    <source>
        <dbReference type="ARBA" id="ARBA00004651"/>
    </source>
</evidence>
<organism evidence="14 15">
    <name type="scientific">candidate division WWE3 bacterium</name>
    <dbReference type="NCBI Taxonomy" id="2053526"/>
    <lineage>
        <taxon>Bacteria</taxon>
        <taxon>Katanobacteria</taxon>
    </lineage>
</organism>
<evidence type="ECO:0000256" key="7">
    <source>
        <dbReference type="ARBA" id="ARBA00022801"/>
    </source>
</evidence>
<feature type="transmembrane region" description="Helical" evidence="12">
    <location>
        <begin position="40"/>
        <end position="62"/>
    </location>
</feature>
<dbReference type="EC" id="3.4.24.-" evidence="12"/>
<evidence type="ECO:0000256" key="8">
    <source>
        <dbReference type="ARBA" id="ARBA00022833"/>
    </source>
</evidence>
<comment type="cofactor">
    <cofactor evidence="12">
        <name>Zn(2+)</name>
        <dbReference type="ChEBI" id="CHEBI:29105"/>
    </cofactor>
    <text evidence="12">Binds 1 zinc ion per subunit.</text>
</comment>
<keyword evidence="4 12" id="KW-0645">Protease</keyword>
<dbReference type="InterPro" id="IPR050083">
    <property type="entry name" value="HtpX_protease"/>
</dbReference>
<dbReference type="GO" id="GO:0006508">
    <property type="term" value="P:proteolysis"/>
    <property type="evidence" value="ECO:0007669"/>
    <property type="project" value="UniProtKB-KW"/>
</dbReference>
<evidence type="ECO:0000256" key="4">
    <source>
        <dbReference type="ARBA" id="ARBA00022670"/>
    </source>
</evidence>
<dbReference type="HAMAP" id="MF_00188">
    <property type="entry name" value="Pept_M48_protease_HtpX"/>
    <property type="match status" value="1"/>
</dbReference>
<proteinExistence type="inferred from homology"/>
<dbReference type="GO" id="GO:0004222">
    <property type="term" value="F:metalloendopeptidase activity"/>
    <property type="evidence" value="ECO:0007669"/>
    <property type="project" value="UniProtKB-UniRule"/>
</dbReference>
<reference evidence="14 15" key="1">
    <citation type="journal article" date="2017" name="ISME J.">
        <title>Energy and carbon metabolisms in a deep terrestrial subsurface fluid microbial community.</title>
        <authorList>
            <person name="Momper L."/>
            <person name="Jungbluth S.P."/>
            <person name="Lee M.D."/>
            <person name="Amend J.P."/>
        </authorList>
    </citation>
    <scope>NUCLEOTIDE SEQUENCE [LARGE SCALE GENOMIC DNA]</scope>
    <source>
        <strain evidence="14">SURF_46</strain>
    </source>
</reference>
<feature type="domain" description="Peptidase M48" evidence="13">
    <location>
        <begin position="80"/>
        <end position="299"/>
    </location>
</feature>
<feature type="transmembrane region" description="Helical" evidence="12">
    <location>
        <begin position="158"/>
        <end position="176"/>
    </location>
</feature>
<evidence type="ECO:0000313" key="14">
    <source>
        <dbReference type="EMBL" id="RJR26531.1"/>
    </source>
</evidence>
<feature type="transmembrane region" description="Helical" evidence="12">
    <location>
        <begin position="196"/>
        <end position="216"/>
    </location>
</feature>
<name>A0A3A4ZB95_UNCKA</name>
<dbReference type="Proteomes" id="UP000265540">
    <property type="component" value="Unassembled WGS sequence"/>
</dbReference>
<evidence type="ECO:0000256" key="12">
    <source>
        <dbReference type="HAMAP-Rule" id="MF_00188"/>
    </source>
</evidence>
<keyword evidence="5 12" id="KW-0812">Transmembrane</keyword>
<feature type="active site" evidence="12">
    <location>
        <position position="147"/>
    </location>
</feature>
<keyword evidence="9 12" id="KW-1133">Transmembrane helix</keyword>
<feature type="transmembrane region" description="Helical" evidence="12">
    <location>
        <begin position="16"/>
        <end position="34"/>
    </location>
</feature>
<evidence type="ECO:0000256" key="11">
    <source>
        <dbReference type="ARBA" id="ARBA00023136"/>
    </source>
</evidence>
<dbReference type="GO" id="GO:0005886">
    <property type="term" value="C:plasma membrane"/>
    <property type="evidence" value="ECO:0007669"/>
    <property type="project" value="UniProtKB-SubCell"/>
</dbReference>
<dbReference type="InterPro" id="IPR001915">
    <property type="entry name" value="Peptidase_M48"/>
</dbReference>
<evidence type="ECO:0000259" key="13">
    <source>
        <dbReference type="Pfam" id="PF01435"/>
    </source>
</evidence>
<evidence type="ECO:0000256" key="2">
    <source>
        <dbReference type="ARBA" id="ARBA00009779"/>
    </source>
</evidence>
<evidence type="ECO:0000256" key="5">
    <source>
        <dbReference type="ARBA" id="ARBA00022692"/>
    </source>
</evidence>
<feature type="binding site" evidence="12">
    <location>
        <position position="150"/>
    </location>
    <ligand>
        <name>Zn(2+)</name>
        <dbReference type="ChEBI" id="CHEBI:29105"/>
        <note>catalytic</note>
    </ligand>
</feature>
<evidence type="ECO:0000256" key="6">
    <source>
        <dbReference type="ARBA" id="ARBA00022723"/>
    </source>
</evidence>
<protein>
    <recommendedName>
        <fullName evidence="12">Protease HtpX homolog</fullName>
        <ecNumber evidence="12">3.4.24.-</ecNumber>
    </recommendedName>
</protein>
<dbReference type="Pfam" id="PF01435">
    <property type="entry name" value="Peptidase_M48"/>
    <property type="match status" value="1"/>
</dbReference>
<evidence type="ECO:0000256" key="10">
    <source>
        <dbReference type="ARBA" id="ARBA00023049"/>
    </source>
</evidence>
<dbReference type="GO" id="GO:0008270">
    <property type="term" value="F:zinc ion binding"/>
    <property type="evidence" value="ECO:0007669"/>
    <property type="project" value="UniProtKB-UniRule"/>
</dbReference>
<accession>A0A3A4ZB95</accession>
<dbReference type="PANTHER" id="PTHR43221">
    <property type="entry name" value="PROTEASE HTPX"/>
    <property type="match status" value="1"/>
</dbReference>
<dbReference type="EMBL" id="QZJF01000021">
    <property type="protein sequence ID" value="RJR26531.1"/>
    <property type="molecule type" value="Genomic_DNA"/>
</dbReference>
<keyword evidence="7 12" id="KW-0378">Hydrolase</keyword>
<dbReference type="InterPro" id="IPR022919">
    <property type="entry name" value="Pept_M48_protease_HtpX"/>
</dbReference>
<dbReference type="AlphaFoldDB" id="A0A3A4ZB95"/>
<keyword evidence="8 12" id="KW-0862">Zinc</keyword>
<sequence length="300" mass="32848">MPNIYQHIDKNKRDTVVVVAVFVMVITFISWFVGEVYAEGFGYSIVGLAMIASGVAGLVSYYNSDKIVLSISNAYKVSESENRDLHNLVENVCIAAGLPKPKIYMIDDTAMNAFATGRDPDHAVLCFTSGIVSSLEKRELEGVIAHELAHVGNYDIRLMSIVSILVGTITLMSDWITRGSLYGSSRRSRNNDRVGGLIMLIGIALIILSPIIATLIRLSISRNREYLADATAALITRYPKGLASALKRLAADREILEAANGATAHLYISNPLRSDVAGFMANLFNTHPPIEDRINRLESM</sequence>
<dbReference type="Gene3D" id="3.30.2010.10">
    <property type="entry name" value="Metalloproteases ('zincins'), catalytic domain"/>
    <property type="match status" value="1"/>
</dbReference>
<gene>
    <name evidence="12" type="primary">htpX</name>
    <name evidence="14" type="ORF">C4561_05300</name>
</gene>
<feature type="binding site" evidence="12">
    <location>
        <position position="146"/>
    </location>
    <ligand>
        <name>Zn(2+)</name>
        <dbReference type="ChEBI" id="CHEBI:29105"/>
        <note>catalytic</note>
    </ligand>
</feature>
<keyword evidence="6 12" id="KW-0479">Metal-binding</keyword>
<keyword evidence="10 12" id="KW-0482">Metalloprotease</keyword>
<keyword evidence="3 12" id="KW-1003">Cell membrane</keyword>
<keyword evidence="11 12" id="KW-0472">Membrane</keyword>
<evidence type="ECO:0000256" key="9">
    <source>
        <dbReference type="ARBA" id="ARBA00022989"/>
    </source>
</evidence>